<keyword evidence="1" id="KW-0175">Coiled coil</keyword>
<evidence type="ECO:0000313" key="4">
    <source>
        <dbReference type="EMBL" id="CAI2379622.1"/>
    </source>
</evidence>
<dbReference type="CDD" id="cd15843">
    <property type="entry name" value="R-SNARE"/>
    <property type="match status" value="1"/>
</dbReference>
<dbReference type="InterPro" id="IPR051097">
    <property type="entry name" value="Synaptobrevin-like_transport"/>
</dbReference>
<keyword evidence="2" id="KW-0472">Membrane</keyword>
<dbReference type="SUPFAM" id="SSF58038">
    <property type="entry name" value="SNARE fusion complex"/>
    <property type="match status" value="1"/>
</dbReference>
<evidence type="ECO:0000256" key="1">
    <source>
        <dbReference type="PROSITE-ProRule" id="PRU00290"/>
    </source>
</evidence>
<name>A0AAD1XWM1_EUPCR</name>
<gene>
    <name evidence="4" type="ORF">ECRASSUSDP1_LOCUS21035</name>
</gene>
<comment type="caution">
    <text evidence="4">The sequence shown here is derived from an EMBL/GenBank/DDBJ whole genome shotgun (WGS) entry which is preliminary data.</text>
</comment>
<evidence type="ECO:0000256" key="2">
    <source>
        <dbReference type="SAM" id="Phobius"/>
    </source>
</evidence>
<organism evidence="4 5">
    <name type="scientific">Euplotes crassus</name>
    <dbReference type="NCBI Taxonomy" id="5936"/>
    <lineage>
        <taxon>Eukaryota</taxon>
        <taxon>Sar</taxon>
        <taxon>Alveolata</taxon>
        <taxon>Ciliophora</taxon>
        <taxon>Intramacronucleata</taxon>
        <taxon>Spirotrichea</taxon>
        <taxon>Hypotrichia</taxon>
        <taxon>Euplotida</taxon>
        <taxon>Euplotidae</taxon>
        <taxon>Moneuplotes</taxon>
    </lineage>
</organism>
<evidence type="ECO:0000313" key="5">
    <source>
        <dbReference type="Proteomes" id="UP001295684"/>
    </source>
</evidence>
<dbReference type="InterPro" id="IPR042855">
    <property type="entry name" value="V_SNARE_CC"/>
</dbReference>
<dbReference type="EMBL" id="CAMPGE010021479">
    <property type="protein sequence ID" value="CAI2379622.1"/>
    <property type="molecule type" value="Genomic_DNA"/>
</dbReference>
<proteinExistence type="predicted"/>
<feature type="transmembrane region" description="Helical" evidence="2">
    <location>
        <begin position="202"/>
        <end position="227"/>
    </location>
</feature>
<dbReference type="PANTHER" id="PTHR21136:SF168">
    <property type="entry name" value="VESICLE-ASSOCIATED MEMBRANE PROTEIN 9"/>
    <property type="match status" value="1"/>
</dbReference>
<protein>
    <recommendedName>
        <fullName evidence="3">V-SNARE coiled-coil homology domain-containing protein</fullName>
    </recommendedName>
</protein>
<reference evidence="4" key="1">
    <citation type="submission" date="2023-07" db="EMBL/GenBank/DDBJ databases">
        <authorList>
            <consortium name="AG Swart"/>
            <person name="Singh M."/>
            <person name="Singh A."/>
            <person name="Seah K."/>
            <person name="Emmerich C."/>
        </authorList>
    </citation>
    <scope>NUCLEOTIDE SEQUENCE</scope>
    <source>
        <strain evidence="4">DP1</strain>
    </source>
</reference>
<accession>A0AAD1XWM1</accession>
<keyword evidence="2" id="KW-0812">Transmembrane</keyword>
<dbReference type="Proteomes" id="UP001295684">
    <property type="component" value="Unassembled WGS sequence"/>
</dbReference>
<dbReference type="PANTHER" id="PTHR21136">
    <property type="entry name" value="SNARE PROTEINS"/>
    <property type="match status" value="1"/>
</dbReference>
<keyword evidence="2" id="KW-1133">Transmembrane helix</keyword>
<dbReference type="PROSITE" id="PS50892">
    <property type="entry name" value="V_SNARE"/>
    <property type="match status" value="1"/>
</dbReference>
<keyword evidence="5" id="KW-1185">Reference proteome</keyword>
<dbReference type="Pfam" id="PF00957">
    <property type="entry name" value="Synaptobrevin"/>
    <property type="match status" value="1"/>
</dbReference>
<dbReference type="AlphaFoldDB" id="A0AAD1XWM1"/>
<feature type="domain" description="V-SNARE coiled-coil homology" evidence="3">
    <location>
        <begin position="140"/>
        <end position="204"/>
    </location>
</feature>
<dbReference type="Gene3D" id="1.20.5.110">
    <property type="match status" value="1"/>
</dbReference>
<sequence length="230" mass="26618">MIYCNVNTEDLITVAEAMGNKHKPQYMRDLVNDQLRTLKNTYALSSRGKCDLGENGQIHYYSPDGVLILSCLVHENIAASRVFRFMDDLSETLMRSKDMNKAYSARTLNRSSSNLSCDDFSSTISEYISKFNKTEEYEDKAQQVFVNLSEAKDMIVESHMKLLERGEKIDVTLAKTKDLQTESKRYAKNARKAKNHFIRRKWWLYLLIILTTIIITVVVIVLLKFVFSIF</sequence>
<evidence type="ECO:0000259" key="3">
    <source>
        <dbReference type="PROSITE" id="PS50892"/>
    </source>
</evidence>